<evidence type="ECO:0000256" key="5">
    <source>
        <dbReference type="ARBA" id="ARBA00023136"/>
    </source>
</evidence>
<accession>A0ABW3T4B1</accession>
<evidence type="ECO:0000256" key="6">
    <source>
        <dbReference type="RuleBase" id="RU365102"/>
    </source>
</evidence>
<keyword evidence="3 6" id="KW-0812">Transmembrane</keyword>
<evidence type="ECO:0000313" key="7">
    <source>
        <dbReference type="EMBL" id="MFD1190857.1"/>
    </source>
</evidence>
<dbReference type="PANTHER" id="PTHR12608">
    <property type="entry name" value="TRANSMEMBRANE PROTEIN HTP-1 RELATED"/>
    <property type="match status" value="1"/>
</dbReference>
<name>A0ABW3T4B1_9CAUL</name>
<evidence type="ECO:0000256" key="2">
    <source>
        <dbReference type="ARBA" id="ARBA00009190"/>
    </source>
</evidence>
<evidence type="ECO:0000256" key="1">
    <source>
        <dbReference type="ARBA" id="ARBA00004141"/>
    </source>
</evidence>
<sequence length="188" mass="20028">MPHPFLVSTGLVAVAEMGDKTQLLAMMLAARFRKPAPIIAGIFAATIANHALAAGVGVLAGNFLHGPWMKWILGLAFLAFAAWALIPDEFEDKDAPKDRAGASVFFTTLIAFFFVEMGDKTQVATIALAAQFQQILWVAAGTTAGMMLANVPAVFVSEAVSEKIPFKYIRWLAAASFAAIGVWVLITG</sequence>
<protein>
    <recommendedName>
        <fullName evidence="6">GDT1 family protein</fullName>
    </recommendedName>
</protein>
<dbReference type="InterPro" id="IPR001727">
    <property type="entry name" value="GDT1-like"/>
</dbReference>
<keyword evidence="5 6" id="KW-0472">Membrane</keyword>
<feature type="transmembrane region" description="Helical" evidence="6">
    <location>
        <begin position="68"/>
        <end position="86"/>
    </location>
</feature>
<feature type="transmembrane region" description="Helical" evidence="6">
    <location>
        <begin position="168"/>
        <end position="186"/>
    </location>
</feature>
<comment type="subcellular location">
    <subcellularLocation>
        <location evidence="1 6">Membrane</location>
        <topology evidence="1 6">Multi-pass membrane protein</topology>
    </subcellularLocation>
</comment>
<feature type="transmembrane region" description="Helical" evidence="6">
    <location>
        <begin position="36"/>
        <end position="56"/>
    </location>
</feature>
<keyword evidence="4 6" id="KW-1133">Transmembrane helix</keyword>
<keyword evidence="8" id="KW-1185">Reference proteome</keyword>
<dbReference type="RefSeq" id="WP_374346081.1">
    <property type="nucleotide sequence ID" value="NZ_JBHTLQ010000018.1"/>
</dbReference>
<gene>
    <name evidence="7" type="ORF">ACFQ27_09725</name>
</gene>
<dbReference type="Pfam" id="PF01169">
    <property type="entry name" value="GDT1"/>
    <property type="match status" value="2"/>
</dbReference>
<comment type="caution">
    <text evidence="7">The sequence shown here is derived from an EMBL/GenBank/DDBJ whole genome shotgun (WGS) entry which is preliminary data.</text>
</comment>
<evidence type="ECO:0000256" key="4">
    <source>
        <dbReference type="ARBA" id="ARBA00022989"/>
    </source>
</evidence>
<organism evidence="7 8">
    <name type="scientific">Phenylobacterium conjunctum</name>
    <dbReference type="NCBI Taxonomy" id="1298959"/>
    <lineage>
        <taxon>Bacteria</taxon>
        <taxon>Pseudomonadati</taxon>
        <taxon>Pseudomonadota</taxon>
        <taxon>Alphaproteobacteria</taxon>
        <taxon>Caulobacterales</taxon>
        <taxon>Caulobacteraceae</taxon>
        <taxon>Phenylobacterium</taxon>
    </lineage>
</organism>
<dbReference type="EMBL" id="JBHTLQ010000018">
    <property type="protein sequence ID" value="MFD1190857.1"/>
    <property type="molecule type" value="Genomic_DNA"/>
</dbReference>
<evidence type="ECO:0000256" key="3">
    <source>
        <dbReference type="ARBA" id="ARBA00022692"/>
    </source>
</evidence>
<comment type="similarity">
    <text evidence="2 6">Belongs to the GDT1 family.</text>
</comment>
<proteinExistence type="inferred from homology"/>
<reference evidence="8" key="1">
    <citation type="journal article" date="2019" name="Int. J. Syst. Evol. Microbiol.">
        <title>The Global Catalogue of Microorganisms (GCM) 10K type strain sequencing project: providing services to taxonomists for standard genome sequencing and annotation.</title>
        <authorList>
            <consortium name="The Broad Institute Genomics Platform"/>
            <consortium name="The Broad Institute Genome Sequencing Center for Infectious Disease"/>
            <person name="Wu L."/>
            <person name="Ma J."/>
        </authorList>
    </citation>
    <scope>NUCLEOTIDE SEQUENCE [LARGE SCALE GENOMIC DNA]</scope>
    <source>
        <strain evidence="8">CCUG 55074</strain>
    </source>
</reference>
<feature type="transmembrane region" description="Helical" evidence="6">
    <location>
        <begin position="98"/>
        <end position="115"/>
    </location>
</feature>
<evidence type="ECO:0000313" key="8">
    <source>
        <dbReference type="Proteomes" id="UP001597216"/>
    </source>
</evidence>
<dbReference type="PANTHER" id="PTHR12608:SF1">
    <property type="entry name" value="TRANSMEMBRANE PROTEIN 165"/>
    <property type="match status" value="1"/>
</dbReference>
<feature type="transmembrane region" description="Helical" evidence="6">
    <location>
        <begin position="135"/>
        <end position="156"/>
    </location>
</feature>
<dbReference type="Proteomes" id="UP001597216">
    <property type="component" value="Unassembled WGS sequence"/>
</dbReference>